<dbReference type="GO" id="GO:0009432">
    <property type="term" value="P:SOS response"/>
    <property type="evidence" value="ECO:0007669"/>
    <property type="project" value="UniProtKB-UniRule"/>
</dbReference>
<dbReference type="InterPro" id="IPR036390">
    <property type="entry name" value="WH_DNA-bd_sf"/>
</dbReference>
<dbReference type="EC" id="5.6.2.4" evidence="16"/>
<evidence type="ECO:0000256" key="11">
    <source>
        <dbReference type="ARBA" id="ARBA00023125"/>
    </source>
</evidence>
<dbReference type="GO" id="GO:0043138">
    <property type="term" value="F:3'-5' DNA helicase activity"/>
    <property type="evidence" value="ECO:0007669"/>
    <property type="project" value="UniProtKB-EC"/>
</dbReference>
<dbReference type="InterPro" id="IPR032284">
    <property type="entry name" value="RecQ_Zn-bd"/>
</dbReference>
<dbReference type="GO" id="GO:0006281">
    <property type="term" value="P:DNA repair"/>
    <property type="evidence" value="ECO:0007669"/>
    <property type="project" value="UniProtKB-KW"/>
</dbReference>
<evidence type="ECO:0000256" key="6">
    <source>
        <dbReference type="ARBA" id="ARBA00022763"/>
    </source>
</evidence>
<keyword evidence="5" id="KW-0547">Nucleotide-binding</keyword>
<dbReference type="Gene3D" id="3.40.50.300">
    <property type="entry name" value="P-loop containing nucleotide triphosphate hydrolases"/>
    <property type="match status" value="2"/>
</dbReference>
<evidence type="ECO:0000256" key="13">
    <source>
        <dbReference type="ARBA" id="ARBA00023204"/>
    </source>
</evidence>
<dbReference type="CDD" id="cd18794">
    <property type="entry name" value="SF2_C_RecQ"/>
    <property type="match status" value="1"/>
</dbReference>
<evidence type="ECO:0000256" key="15">
    <source>
        <dbReference type="ARBA" id="ARBA00034617"/>
    </source>
</evidence>
<dbReference type="InterPro" id="IPR018982">
    <property type="entry name" value="RQC_domain"/>
</dbReference>
<feature type="domain" description="Helicase ATP-binding" evidence="18">
    <location>
        <begin position="24"/>
        <end position="193"/>
    </location>
</feature>
<keyword evidence="4" id="KW-0479">Metal-binding</keyword>
<dbReference type="GO" id="GO:0043590">
    <property type="term" value="C:bacterial nucleoid"/>
    <property type="evidence" value="ECO:0007669"/>
    <property type="project" value="TreeGrafter"/>
</dbReference>
<dbReference type="InterPro" id="IPR014001">
    <property type="entry name" value="Helicase_ATP-bd"/>
</dbReference>
<dbReference type="InterPro" id="IPR011545">
    <property type="entry name" value="DEAD/DEAH_box_helicase_dom"/>
</dbReference>
<dbReference type="GeneID" id="90994144"/>
<evidence type="ECO:0000259" key="18">
    <source>
        <dbReference type="PROSITE" id="PS51192"/>
    </source>
</evidence>
<dbReference type="GO" id="GO:0006260">
    <property type="term" value="P:DNA replication"/>
    <property type="evidence" value="ECO:0007669"/>
    <property type="project" value="InterPro"/>
</dbReference>
<dbReference type="NCBIfam" id="TIGR00614">
    <property type="entry name" value="recQ_fam"/>
    <property type="match status" value="1"/>
</dbReference>
<dbReference type="InterPro" id="IPR006293">
    <property type="entry name" value="DNA_helicase_ATP-dep_RecQ_bac"/>
</dbReference>
<dbReference type="Pfam" id="PF09382">
    <property type="entry name" value="RQC"/>
    <property type="match status" value="1"/>
</dbReference>
<dbReference type="GO" id="GO:0005737">
    <property type="term" value="C:cytoplasm"/>
    <property type="evidence" value="ECO:0007669"/>
    <property type="project" value="TreeGrafter"/>
</dbReference>
<dbReference type="SMART" id="SM00487">
    <property type="entry name" value="DEXDc"/>
    <property type="match status" value="1"/>
</dbReference>
<dbReference type="Pfam" id="PF16124">
    <property type="entry name" value="RecQ_Zn_bind"/>
    <property type="match status" value="1"/>
</dbReference>
<comment type="cofactor">
    <cofactor evidence="2">
        <name>Zn(2+)</name>
        <dbReference type="ChEBI" id="CHEBI:29105"/>
    </cofactor>
</comment>
<dbReference type="PROSITE" id="PS51192">
    <property type="entry name" value="HELICASE_ATP_BIND_1"/>
    <property type="match status" value="1"/>
</dbReference>
<dbReference type="InterPro" id="IPR036388">
    <property type="entry name" value="WH-like_DNA-bd_sf"/>
</dbReference>
<keyword evidence="6" id="KW-0227">DNA damage</keyword>
<dbReference type="SUPFAM" id="SSF47819">
    <property type="entry name" value="HRDC-like"/>
    <property type="match status" value="1"/>
</dbReference>
<comment type="cofactor">
    <cofactor evidence="1">
        <name>Mg(2+)</name>
        <dbReference type="ChEBI" id="CHEBI:18420"/>
    </cofactor>
</comment>
<keyword evidence="14" id="KW-0413">Isomerase</keyword>
<dbReference type="RefSeq" id="WP_072976468.1">
    <property type="nucleotide sequence ID" value="NZ_FQTY01000012.1"/>
</dbReference>
<evidence type="ECO:0000259" key="17">
    <source>
        <dbReference type="PROSITE" id="PS50967"/>
    </source>
</evidence>
<organism evidence="20 21">
    <name type="scientific">Tissierella praeacuta DSM 18095</name>
    <dbReference type="NCBI Taxonomy" id="1123404"/>
    <lineage>
        <taxon>Bacteria</taxon>
        <taxon>Bacillati</taxon>
        <taxon>Bacillota</taxon>
        <taxon>Tissierellia</taxon>
        <taxon>Tissierellales</taxon>
        <taxon>Tissierellaceae</taxon>
        <taxon>Tissierella</taxon>
    </lineage>
</organism>
<keyword evidence="13" id="KW-0234">DNA repair</keyword>
<evidence type="ECO:0000256" key="1">
    <source>
        <dbReference type="ARBA" id="ARBA00001946"/>
    </source>
</evidence>
<dbReference type="SMART" id="SM00490">
    <property type="entry name" value="HELICc"/>
    <property type="match status" value="1"/>
</dbReference>
<sequence>MNIYKALKAYFGYTEFKEGQEKLINGVLNSKDVLGIMPTGGGKSLCYQLPAILLDGITIVISPLISLMKDQVDSLNEIGISGTFINSTLDDSEYNYRVQEIKEGKYKIIYVAPERLNTFSFINLVNDIKVSMVAIDEAHCISQWGHDFRPSYREIPRFIRTFSNRPVVGAYTATATKEVVQEIKELIELKNPVESIIGFDRPNLFYQVIKVSNKYSYLVNYIKNNFENESGIIYCSTRKTVEALSEKLNNEGFSVVPYHGGMDANTRQRNQDDFIFNKVQIIVATNAFGMGIDKPDVRFVIHYNMPQNMEAYYQEAGRAGRDGEPSHCTLLYSPSDIVKQKLLIQNNPISLERETILYKNLQYLVDYCHTNNCLRNSILDYFGETIKNPNCNNCGNCLDKSEMVDITIESQKILSCIYRVQERYGLTMVIQVLRGSKNKKLLEFGLDSVSTYGIMKEYSESTLREIIMTLVSRGYIYITADKFPVLKLSRTAGEVLRGQVKVYHKKHLLETKSSSEKKGLSTKDMIENFDEDLFQELKSLRFLLSQEKGLAPFMIFHDSTLIEMSSYFPQNKESMLMIKGVGTKKYESYGEKFLHVIKNYCNEKEINSIDIRKKEIIREDLVDRYQLTYDCYLEGLSLKEISEKRNFTINTIIEHLSKCEEHGQNIDWSRFINDPAKEEKILSIINQIGLEKLKPIKEALPEDISYEDIKIIIAKNGLRNS</sequence>
<dbReference type="GO" id="GO:0005524">
    <property type="term" value="F:ATP binding"/>
    <property type="evidence" value="ECO:0007669"/>
    <property type="project" value="UniProtKB-KW"/>
</dbReference>
<evidence type="ECO:0000256" key="5">
    <source>
        <dbReference type="ARBA" id="ARBA00022741"/>
    </source>
</evidence>
<evidence type="ECO:0000256" key="12">
    <source>
        <dbReference type="ARBA" id="ARBA00023172"/>
    </source>
</evidence>
<dbReference type="SMART" id="SM00341">
    <property type="entry name" value="HRDC"/>
    <property type="match status" value="1"/>
</dbReference>
<keyword evidence="10" id="KW-0067">ATP-binding</keyword>
<feature type="domain" description="Helicase C-terminal" evidence="19">
    <location>
        <begin position="217"/>
        <end position="362"/>
    </location>
</feature>
<dbReference type="InterPro" id="IPR029491">
    <property type="entry name" value="Helicase_HTH"/>
</dbReference>
<keyword evidence="8 20" id="KW-0347">Helicase</keyword>
<dbReference type="SUPFAM" id="SSF46785">
    <property type="entry name" value="Winged helix' DNA-binding domain"/>
    <property type="match status" value="1"/>
</dbReference>
<dbReference type="Pfam" id="PF14493">
    <property type="entry name" value="HTH_40"/>
    <property type="match status" value="1"/>
</dbReference>
<protein>
    <recommendedName>
        <fullName evidence="16">DNA helicase RecQ</fullName>
        <ecNumber evidence="16">5.6.2.4</ecNumber>
    </recommendedName>
</protein>
<keyword evidence="21" id="KW-1185">Reference proteome</keyword>
<dbReference type="FunFam" id="3.40.50.300:FF:000156">
    <property type="entry name" value="ATP-dependent DNA helicase recQ"/>
    <property type="match status" value="1"/>
</dbReference>
<dbReference type="InterPro" id="IPR027417">
    <property type="entry name" value="P-loop_NTPase"/>
</dbReference>
<keyword evidence="7" id="KW-0378">Hydrolase</keyword>
<gene>
    <name evidence="20" type="ORF">SAMN02745784_02342</name>
</gene>
<evidence type="ECO:0000256" key="4">
    <source>
        <dbReference type="ARBA" id="ARBA00022723"/>
    </source>
</evidence>
<keyword evidence="12" id="KW-0233">DNA recombination</keyword>
<dbReference type="PANTHER" id="PTHR13710">
    <property type="entry name" value="DNA HELICASE RECQ FAMILY MEMBER"/>
    <property type="match status" value="1"/>
</dbReference>
<dbReference type="SUPFAM" id="SSF52540">
    <property type="entry name" value="P-loop containing nucleoside triphosphate hydrolases"/>
    <property type="match status" value="1"/>
</dbReference>
<evidence type="ECO:0000256" key="2">
    <source>
        <dbReference type="ARBA" id="ARBA00001947"/>
    </source>
</evidence>
<dbReference type="Gene3D" id="1.10.10.10">
    <property type="entry name" value="Winged helix-like DNA-binding domain superfamily/Winged helix DNA-binding domain"/>
    <property type="match status" value="1"/>
</dbReference>
<dbReference type="GO" id="GO:0046872">
    <property type="term" value="F:metal ion binding"/>
    <property type="evidence" value="ECO:0007669"/>
    <property type="project" value="UniProtKB-KW"/>
</dbReference>
<dbReference type="GO" id="GO:0016787">
    <property type="term" value="F:hydrolase activity"/>
    <property type="evidence" value="ECO:0007669"/>
    <property type="project" value="UniProtKB-KW"/>
</dbReference>
<comment type="catalytic activity">
    <reaction evidence="15">
        <text>Couples ATP hydrolysis with the unwinding of duplex DNA by translocating in the 3'-5' direction.</text>
        <dbReference type="EC" id="5.6.2.4"/>
    </reaction>
</comment>
<dbReference type="Pfam" id="PF00570">
    <property type="entry name" value="HRDC"/>
    <property type="match status" value="1"/>
</dbReference>
<dbReference type="EMBL" id="FQTY01000012">
    <property type="protein sequence ID" value="SHE95568.1"/>
    <property type="molecule type" value="Genomic_DNA"/>
</dbReference>
<evidence type="ECO:0000313" key="21">
    <source>
        <dbReference type="Proteomes" id="UP000184114"/>
    </source>
</evidence>
<dbReference type="PANTHER" id="PTHR13710:SF105">
    <property type="entry name" value="ATP-DEPENDENT DNA HELICASE Q1"/>
    <property type="match status" value="1"/>
</dbReference>
<dbReference type="InterPro" id="IPR044876">
    <property type="entry name" value="HRDC_dom_sf"/>
</dbReference>
<comment type="similarity">
    <text evidence="3">Belongs to the helicase family. RecQ subfamily.</text>
</comment>
<evidence type="ECO:0000256" key="3">
    <source>
        <dbReference type="ARBA" id="ARBA00005446"/>
    </source>
</evidence>
<accession>A0A1M4XQ64</accession>
<dbReference type="PROSITE" id="PS50967">
    <property type="entry name" value="HRDC"/>
    <property type="match status" value="1"/>
</dbReference>
<dbReference type="Pfam" id="PF00270">
    <property type="entry name" value="DEAD"/>
    <property type="match status" value="1"/>
</dbReference>
<dbReference type="Gene3D" id="1.10.150.80">
    <property type="entry name" value="HRDC domain"/>
    <property type="match status" value="1"/>
</dbReference>
<evidence type="ECO:0000256" key="8">
    <source>
        <dbReference type="ARBA" id="ARBA00022806"/>
    </source>
</evidence>
<name>A0A1M4XQ64_9FIRM</name>
<dbReference type="GO" id="GO:0006310">
    <property type="term" value="P:DNA recombination"/>
    <property type="evidence" value="ECO:0007669"/>
    <property type="project" value="UniProtKB-UniRule"/>
</dbReference>
<dbReference type="InterPro" id="IPR001650">
    <property type="entry name" value="Helicase_C-like"/>
</dbReference>
<reference evidence="21" key="1">
    <citation type="submission" date="2016-11" db="EMBL/GenBank/DDBJ databases">
        <authorList>
            <person name="Varghese N."/>
            <person name="Submissions S."/>
        </authorList>
    </citation>
    <scope>NUCLEOTIDE SEQUENCE [LARGE SCALE GENOMIC DNA]</scope>
    <source>
        <strain evidence="21">DSM 18095</strain>
    </source>
</reference>
<dbReference type="GO" id="GO:0030894">
    <property type="term" value="C:replisome"/>
    <property type="evidence" value="ECO:0007669"/>
    <property type="project" value="TreeGrafter"/>
</dbReference>
<dbReference type="CDD" id="cd17920">
    <property type="entry name" value="DEXHc_RecQ"/>
    <property type="match status" value="1"/>
</dbReference>
<dbReference type="InterPro" id="IPR004589">
    <property type="entry name" value="DNA_helicase_ATP-dep_RecQ"/>
</dbReference>
<dbReference type="STRING" id="1123404.SAMN02745784_02342"/>
<keyword evidence="9" id="KW-0862">Zinc</keyword>
<feature type="domain" description="HRDC" evidence="17">
    <location>
        <begin position="527"/>
        <end position="607"/>
    </location>
</feature>
<dbReference type="GO" id="GO:0009378">
    <property type="term" value="F:four-way junction helicase activity"/>
    <property type="evidence" value="ECO:0007669"/>
    <property type="project" value="TreeGrafter"/>
</dbReference>
<evidence type="ECO:0000256" key="7">
    <source>
        <dbReference type="ARBA" id="ARBA00022801"/>
    </source>
</evidence>
<dbReference type="FunFam" id="3.40.50.300:FF:000296">
    <property type="entry name" value="ATP-dependent DNA helicase RecQ"/>
    <property type="match status" value="1"/>
</dbReference>
<dbReference type="Proteomes" id="UP000184114">
    <property type="component" value="Unassembled WGS sequence"/>
</dbReference>
<evidence type="ECO:0000256" key="16">
    <source>
        <dbReference type="NCBIfam" id="TIGR01389"/>
    </source>
</evidence>
<dbReference type="GO" id="GO:0003677">
    <property type="term" value="F:DNA binding"/>
    <property type="evidence" value="ECO:0007669"/>
    <property type="project" value="UniProtKB-KW"/>
</dbReference>
<evidence type="ECO:0000313" key="20">
    <source>
        <dbReference type="EMBL" id="SHE95568.1"/>
    </source>
</evidence>
<dbReference type="AlphaFoldDB" id="A0A1M4XQ64"/>
<dbReference type="NCBIfam" id="TIGR01389">
    <property type="entry name" value="recQ"/>
    <property type="match status" value="1"/>
</dbReference>
<evidence type="ECO:0000256" key="14">
    <source>
        <dbReference type="ARBA" id="ARBA00023235"/>
    </source>
</evidence>
<proteinExistence type="inferred from homology"/>
<evidence type="ECO:0000256" key="10">
    <source>
        <dbReference type="ARBA" id="ARBA00022840"/>
    </source>
</evidence>
<dbReference type="Gene3D" id="1.10.10.1390">
    <property type="entry name" value="ATP-dependent DNA helicase RecQ"/>
    <property type="match status" value="1"/>
</dbReference>
<dbReference type="SMART" id="SM00956">
    <property type="entry name" value="RQC"/>
    <property type="match status" value="1"/>
</dbReference>
<evidence type="ECO:0000259" key="19">
    <source>
        <dbReference type="PROSITE" id="PS51194"/>
    </source>
</evidence>
<keyword evidence="11" id="KW-0238">DNA-binding</keyword>
<dbReference type="PROSITE" id="PS51194">
    <property type="entry name" value="HELICASE_CTER"/>
    <property type="match status" value="1"/>
</dbReference>
<evidence type="ECO:0000256" key="9">
    <source>
        <dbReference type="ARBA" id="ARBA00022833"/>
    </source>
</evidence>
<dbReference type="Pfam" id="PF00271">
    <property type="entry name" value="Helicase_C"/>
    <property type="match status" value="1"/>
</dbReference>
<dbReference type="InterPro" id="IPR010997">
    <property type="entry name" value="HRDC-like_sf"/>
</dbReference>
<dbReference type="InterPro" id="IPR002121">
    <property type="entry name" value="HRDC_dom"/>
</dbReference>